<proteinExistence type="predicted"/>
<reference evidence="2 3" key="1">
    <citation type="journal article" date="2016" name="Nat. Commun.">
        <title>Ectomycorrhizal ecology is imprinted in the genome of the dominant symbiotic fungus Cenococcum geophilum.</title>
        <authorList>
            <consortium name="DOE Joint Genome Institute"/>
            <person name="Peter M."/>
            <person name="Kohler A."/>
            <person name="Ohm R.A."/>
            <person name="Kuo A."/>
            <person name="Krutzmann J."/>
            <person name="Morin E."/>
            <person name="Arend M."/>
            <person name="Barry K.W."/>
            <person name="Binder M."/>
            <person name="Choi C."/>
            <person name="Clum A."/>
            <person name="Copeland A."/>
            <person name="Grisel N."/>
            <person name="Haridas S."/>
            <person name="Kipfer T."/>
            <person name="LaButti K."/>
            <person name="Lindquist E."/>
            <person name="Lipzen A."/>
            <person name="Maire R."/>
            <person name="Meier B."/>
            <person name="Mihaltcheva S."/>
            <person name="Molinier V."/>
            <person name="Murat C."/>
            <person name="Poggeler S."/>
            <person name="Quandt C.A."/>
            <person name="Sperisen C."/>
            <person name="Tritt A."/>
            <person name="Tisserant E."/>
            <person name="Crous P.W."/>
            <person name="Henrissat B."/>
            <person name="Nehls U."/>
            <person name="Egli S."/>
            <person name="Spatafora J.W."/>
            <person name="Grigoriev I.V."/>
            <person name="Martin F.M."/>
        </authorList>
    </citation>
    <scope>NUCLEOTIDE SEQUENCE [LARGE SCALE GENOMIC DNA]</scope>
    <source>
        <strain evidence="2 3">CBS 459.81</strain>
    </source>
</reference>
<dbReference type="OrthoDB" id="4158258at2759"/>
<dbReference type="AlphaFoldDB" id="A0A8E2E2Z3"/>
<sequence>MSEKPEYVDVTKQPKDGYIDVTQQASPEHSHGDSMKSHSRPEETSRDYIDSVKAEFRDSNKLINHINEPSKLRTPREIMAARQQADIDLRLMAEEVASDIRSLDIGDPNELISVPMILSTESRSLKNLIRGRREVSQTVIVRKMPRGHYRKYYAKDAEGNYVGTERAAPDAGLVFVPSKSTSEDILRQVRAVAFSKEHHIDDFGGKLGYGGAGGGI</sequence>
<accession>A0A8E2E2Z3</accession>
<evidence type="ECO:0000256" key="1">
    <source>
        <dbReference type="SAM" id="MobiDB-lite"/>
    </source>
</evidence>
<feature type="compositionally biased region" description="Basic and acidic residues" evidence="1">
    <location>
        <begin position="28"/>
        <end position="45"/>
    </location>
</feature>
<name>A0A8E2E2Z3_9PEZI</name>
<gene>
    <name evidence="2" type="ORF">K432DRAFT_428731</name>
</gene>
<evidence type="ECO:0000313" key="3">
    <source>
        <dbReference type="Proteomes" id="UP000250266"/>
    </source>
</evidence>
<evidence type="ECO:0000313" key="2">
    <source>
        <dbReference type="EMBL" id="OCK76416.1"/>
    </source>
</evidence>
<keyword evidence="3" id="KW-1185">Reference proteome</keyword>
<feature type="compositionally biased region" description="Basic and acidic residues" evidence="1">
    <location>
        <begin position="1"/>
        <end position="18"/>
    </location>
</feature>
<dbReference type="Proteomes" id="UP000250266">
    <property type="component" value="Unassembled WGS sequence"/>
</dbReference>
<dbReference type="EMBL" id="KV745213">
    <property type="protein sequence ID" value="OCK76416.1"/>
    <property type="molecule type" value="Genomic_DNA"/>
</dbReference>
<organism evidence="2 3">
    <name type="scientific">Lepidopterella palustris CBS 459.81</name>
    <dbReference type="NCBI Taxonomy" id="1314670"/>
    <lineage>
        <taxon>Eukaryota</taxon>
        <taxon>Fungi</taxon>
        <taxon>Dikarya</taxon>
        <taxon>Ascomycota</taxon>
        <taxon>Pezizomycotina</taxon>
        <taxon>Dothideomycetes</taxon>
        <taxon>Pleosporomycetidae</taxon>
        <taxon>Mytilinidiales</taxon>
        <taxon>Argynnaceae</taxon>
        <taxon>Lepidopterella</taxon>
    </lineage>
</organism>
<protein>
    <submittedName>
        <fullName evidence="2">Uncharacterized protein</fullName>
    </submittedName>
</protein>
<feature type="region of interest" description="Disordered" evidence="1">
    <location>
        <begin position="1"/>
        <end position="45"/>
    </location>
</feature>